<evidence type="ECO:0000313" key="1">
    <source>
        <dbReference type="EMBL" id="KAH7967117.1"/>
    </source>
</evidence>
<proteinExistence type="predicted"/>
<accession>A0ACB8DGK6</accession>
<dbReference type="EMBL" id="CM023471">
    <property type="protein sequence ID" value="KAH7967117.1"/>
    <property type="molecule type" value="Genomic_DNA"/>
</dbReference>
<gene>
    <name evidence="1" type="ORF">HPB49_022850</name>
</gene>
<keyword evidence="2" id="KW-1185">Reference proteome</keyword>
<organism evidence="1 2">
    <name type="scientific">Dermacentor silvarum</name>
    <name type="common">Tick</name>
    <dbReference type="NCBI Taxonomy" id="543639"/>
    <lineage>
        <taxon>Eukaryota</taxon>
        <taxon>Metazoa</taxon>
        <taxon>Ecdysozoa</taxon>
        <taxon>Arthropoda</taxon>
        <taxon>Chelicerata</taxon>
        <taxon>Arachnida</taxon>
        <taxon>Acari</taxon>
        <taxon>Parasitiformes</taxon>
        <taxon>Ixodida</taxon>
        <taxon>Ixodoidea</taxon>
        <taxon>Ixodidae</taxon>
        <taxon>Rhipicephalinae</taxon>
        <taxon>Dermacentor</taxon>
    </lineage>
</organism>
<reference evidence="1" key="1">
    <citation type="submission" date="2020-05" db="EMBL/GenBank/DDBJ databases">
        <title>Large-scale comparative analyses of tick genomes elucidate their genetic diversity and vector capacities.</title>
        <authorList>
            <person name="Jia N."/>
            <person name="Wang J."/>
            <person name="Shi W."/>
            <person name="Du L."/>
            <person name="Sun Y."/>
            <person name="Zhan W."/>
            <person name="Jiang J."/>
            <person name="Wang Q."/>
            <person name="Zhang B."/>
            <person name="Ji P."/>
            <person name="Sakyi L.B."/>
            <person name="Cui X."/>
            <person name="Yuan T."/>
            <person name="Jiang B."/>
            <person name="Yang W."/>
            <person name="Lam T.T.-Y."/>
            <person name="Chang Q."/>
            <person name="Ding S."/>
            <person name="Wang X."/>
            <person name="Zhu J."/>
            <person name="Ruan X."/>
            <person name="Zhao L."/>
            <person name="Wei J."/>
            <person name="Que T."/>
            <person name="Du C."/>
            <person name="Cheng J."/>
            <person name="Dai P."/>
            <person name="Han X."/>
            <person name="Huang E."/>
            <person name="Gao Y."/>
            <person name="Liu J."/>
            <person name="Shao H."/>
            <person name="Ye R."/>
            <person name="Li L."/>
            <person name="Wei W."/>
            <person name="Wang X."/>
            <person name="Wang C."/>
            <person name="Yang T."/>
            <person name="Huo Q."/>
            <person name="Li W."/>
            <person name="Guo W."/>
            <person name="Chen H."/>
            <person name="Zhou L."/>
            <person name="Ni X."/>
            <person name="Tian J."/>
            <person name="Zhou Y."/>
            <person name="Sheng Y."/>
            <person name="Liu T."/>
            <person name="Pan Y."/>
            <person name="Xia L."/>
            <person name="Li J."/>
            <person name="Zhao F."/>
            <person name="Cao W."/>
        </authorList>
    </citation>
    <scope>NUCLEOTIDE SEQUENCE</scope>
    <source>
        <strain evidence="1">Dsil-2018</strain>
    </source>
</reference>
<comment type="caution">
    <text evidence="1">The sequence shown here is derived from an EMBL/GenBank/DDBJ whole genome shotgun (WGS) entry which is preliminary data.</text>
</comment>
<evidence type="ECO:0000313" key="2">
    <source>
        <dbReference type="Proteomes" id="UP000821865"/>
    </source>
</evidence>
<sequence length="179" mass="19921">MEAPYSTAEWKVLDPTVASDMSAVTSEAAASLESLVDVARRELGETPAIKQSTLNDLRQLISGEPSLCCPTDDAFLVKFLRARKYDTQSSFTNVKKYFRVRTDHPELFKDLTPSRILFDVVCRKNRLLTVSHHKDPIGRAVVLLKIETYGGRMPPFPSSFRKADTSGASNSARLVLVTE</sequence>
<name>A0ACB8DGK6_DERSI</name>
<protein>
    <submittedName>
        <fullName evidence="1">Uncharacterized protein</fullName>
    </submittedName>
</protein>
<dbReference type="Proteomes" id="UP000821865">
    <property type="component" value="Chromosome 2"/>
</dbReference>